<feature type="binding site" evidence="16">
    <location>
        <begin position="354"/>
        <end position="360"/>
    </location>
    <ligand>
        <name>NADP(+)</name>
        <dbReference type="ChEBI" id="CHEBI:58349"/>
    </ligand>
</feature>
<name>A0A2N5N9G7_9BACL</name>
<protein>
    <recommendedName>
        <fullName evidence="5 20">Isocitrate dehydrogenase [NADP]</fullName>
        <ecNumber evidence="4 20">1.1.1.42</ecNumber>
    </recommendedName>
</protein>
<evidence type="ECO:0000256" key="7">
    <source>
        <dbReference type="ARBA" id="ARBA00022532"/>
    </source>
</evidence>
<comment type="caution">
    <text evidence="22">The sequence shown here is derived from an EMBL/GenBank/DDBJ whole genome shotgun (WGS) entry which is preliminary data.</text>
</comment>
<feature type="modified residue" description="Phosphoserine" evidence="19">
    <location>
        <position position="113"/>
    </location>
</feature>
<dbReference type="NCBIfam" id="TIGR00183">
    <property type="entry name" value="prok_nadp_idh"/>
    <property type="match status" value="1"/>
</dbReference>
<feature type="binding site" evidence="15">
    <location>
        <position position="113"/>
    </location>
    <ligand>
        <name>D-threo-isocitrate</name>
        <dbReference type="ChEBI" id="CHEBI:15562"/>
    </ligand>
</feature>
<feature type="binding site" evidence="17">
    <location>
        <position position="320"/>
    </location>
    <ligand>
        <name>Mg(2+)</name>
        <dbReference type="ChEBI" id="CHEBI:18420"/>
    </ligand>
</feature>
<feature type="modified residue" description="N6-acetyllysine" evidence="19">
    <location>
        <position position="142"/>
    </location>
</feature>
<feature type="binding site" evidence="15">
    <location>
        <position position="129"/>
    </location>
    <ligand>
        <name>D-threo-isocitrate</name>
        <dbReference type="ChEBI" id="CHEBI:15562"/>
    </ligand>
</feature>
<keyword evidence="6 20" id="KW-0329">Glyoxylate bypass</keyword>
<evidence type="ECO:0000256" key="8">
    <source>
        <dbReference type="ARBA" id="ARBA00022723"/>
    </source>
</evidence>
<feature type="modified residue" description="N6-succinyllysine" evidence="19">
    <location>
        <position position="242"/>
    </location>
</feature>
<feature type="domain" description="Isopropylmalate dehydrogenase-like" evidence="21">
    <location>
        <begin position="30"/>
        <end position="427"/>
    </location>
</feature>
<comment type="cofactor">
    <cofactor evidence="17">
        <name>Mg(2+)</name>
        <dbReference type="ChEBI" id="CHEBI:18420"/>
    </cofactor>
    <cofactor evidence="17">
        <name>Mn(2+)</name>
        <dbReference type="ChEBI" id="CHEBI:29035"/>
    </cofactor>
    <text evidence="17">Binds 1 Mg(2+) or Mn(2+) ion per subunit.</text>
</comment>
<gene>
    <name evidence="22" type="ORF">B8V81_1215</name>
</gene>
<feature type="binding site" evidence="16">
    <location>
        <position position="410"/>
    </location>
    <ligand>
        <name>NADP(+)</name>
        <dbReference type="ChEBI" id="CHEBI:58349"/>
    </ligand>
</feature>
<proteinExistence type="inferred from homology"/>
<evidence type="ECO:0000256" key="15">
    <source>
        <dbReference type="PIRSR" id="PIRSR604439-1"/>
    </source>
</evidence>
<keyword evidence="12 17" id="KW-0464">Manganese</keyword>
<dbReference type="Pfam" id="PF00180">
    <property type="entry name" value="Iso_dh"/>
    <property type="match status" value="1"/>
</dbReference>
<evidence type="ECO:0000256" key="1">
    <source>
        <dbReference type="ARBA" id="ARBA00001936"/>
    </source>
</evidence>
<dbReference type="GO" id="GO:0000287">
    <property type="term" value="F:magnesium ion binding"/>
    <property type="evidence" value="ECO:0007669"/>
    <property type="project" value="InterPro"/>
</dbReference>
<keyword evidence="10 16" id="KW-0521">NADP</keyword>
<evidence type="ECO:0000256" key="10">
    <source>
        <dbReference type="ARBA" id="ARBA00022857"/>
    </source>
</evidence>
<evidence type="ECO:0000256" key="4">
    <source>
        <dbReference type="ARBA" id="ARBA00013013"/>
    </source>
</evidence>
<evidence type="ECO:0000256" key="14">
    <source>
        <dbReference type="ARBA" id="ARBA00046127"/>
    </source>
</evidence>
<comment type="cofactor">
    <cofactor evidence="1">
        <name>Mn(2+)</name>
        <dbReference type="ChEBI" id="CHEBI:29035"/>
    </cofactor>
</comment>
<evidence type="ECO:0000256" key="3">
    <source>
        <dbReference type="ARBA" id="ARBA00011738"/>
    </source>
</evidence>
<keyword evidence="11 22" id="KW-0560">Oxidoreductase</keyword>
<organism evidence="22 23">
    <name type="scientific">Paenibacillus pasadenensis</name>
    <dbReference type="NCBI Taxonomy" id="217090"/>
    <lineage>
        <taxon>Bacteria</taxon>
        <taxon>Bacillati</taxon>
        <taxon>Bacillota</taxon>
        <taxon>Bacilli</taxon>
        <taxon>Bacillales</taxon>
        <taxon>Paenibacillaceae</taxon>
        <taxon>Paenibacillus</taxon>
    </lineage>
</organism>
<dbReference type="GO" id="GO:0006097">
    <property type="term" value="P:glyoxylate cycle"/>
    <property type="evidence" value="ECO:0007669"/>
    <property type="project" value="UniProtKB-KW"/>
</dbReference>
<comment type="catalytic activity">
    <reaction evidence="13">
        <text>D-threo-isocitrate + NADP(+) = 2-oxoglutarate + CO2 + NADPH</text>
        <dbReference type="Rhea" id="RHEA:19629"/>
        <dbReference type="ChEBI" id="CHEBI:15562"/>
        <dbReference type="ChEBI" id="CHEBI:16526"/>
        <dbReference type="ChEBI" id="CHEBI:16810"/>
        <dbReference type="ChEBI" id="CHEBI:57783"/>
        <dbReference type="ChEBI" id="CHEBI:58349"/>
        <dbReference type="EC" id="1.1.1.42"/>
    </reaction>
</comment>
<evidence type="ECO:0000256" key="9">
    <source>
        <dbReference type="ARBA" id="ARBA00022842"/>
    </source>
</evidence>
<keyword evidence="7 20" id="KW-0816">Tricarboxylic acid cycle</keyword>
<evidence type="ECO:0000313" key="23">
    <source>
        <dbReference type="Proteomes" id="UP000234789"/>
    </source>
</evidence>
<dbReference type="RefSeq" id="WP_101807957.1">
    <property type="nucleotide sequence ID" value="NZ_NFEZ01000003.1"/>
</dbReference>
<evidence type="ECO:0000256" key="12">
    <source>
        <dbReference type="ARBA" id="ARBA00023211"/>
    </source>
</evidence>
<comment type="function">
    <text evidence="14">Catalyzes the oxidative decarboxylation of isocitrate to 2-oxoglutarate and carbon dioxide with the concomitant reduction of NADP(+).</text>
</comment>
<dbReference type="InterPro" id="IPR019818">
    <property type="entry name" value="IsoCit/isopropylmalate_DH_CS"/>
</dbReference>
<keyword evidence="23" id="KW-1185">Reference proteome</keyword>
<feature type="binding site" evidence="16">
    <location>
        <position position="104"/>
    </location>
    <ligand>
        <name>NADP(+)</name>
        <dbReference type="ChEBI" id="CHEBI:58349"/>
    </ligand>
</feature>
<evidence type="ECO:0000259" key="21">
    <source>
        <dbReference type="SMART" id="SM01329"/>
    </source>
</evidence>
<evidence type="ECO:0000313" key="22">
    <source>
        <dbReference type="EMBL" id="PLT46991.1"/>
    </source>
</evidence>
<feature type="binding site" evidence="15">
    <location>
        <position position="153"/>
    </location>
    <ligand>
        <name>D-threo-isocitrate</name>
        <dbReference type="ChEBI" id="CHEBI:15562"/>
    </ligand>
</feature>
<comment type="similarity">
    <text evidence="2">Belongs to the isocitrate and isopropylmalate dehydrogenases family.</text>
</comment>
<dbReference type="Gene3D" id="3.40.718.10">
    <property type="entry name" value="Isopropylmalate Dehydrogenase"/>
    <property type="match status" value="1"/>
</dbReference>
<feature type="binding site" evidence="16">
    <location>
        <position position="367"/>
    </location>
    <ligand>
        <name>NADP(+)</name>
        <dbReference type="ChEBI" id="CHEBI:58349"/>
    </ligand>
</feature>
<evidence type="ECO:0000256" key="19">
    <source>
        <dbReference type="PIRSR" id="PIRSR604439-5"/>
    </source>
</evidence>
<dbReference type="PROSITE" id="PS00470">
    <property type="entry name" value="IDH_IMDH"/>
    <property type="match status" value="1"/>
</dbReference>
<evidence type="ECO:0000256" key="18">
    <source>
        <dbReference type="PIRSR" id="PIRSR604439-4"/>
    </source>
</evidence>
<feature type="modified residue" description="N6-succinyllysine" evidence="19">
    <location>
        <position position="100"/>
    </location>
</feature>
<sequence length="431" mass="47292">MAQLEKFALPTEGEQITIENGKLNVPNNPIVPFIEGDGTGRDIWRASKRVLDAAVEKAYSGEKKIAWYEVFAGEKAFNQYGEWLPADTLTAIREYIVAIKGPLTTPIGGGIRSLNVALRQELDLYVCLRPVRYFDGVPSPVKRPELVNMVIFRENTEDIYAGIEYQEGTDAVKKVLSFLQNEMGVNKIRFPETSGIGIKPVSAEGSKRLVRAAIEYAIEHGRKSVTLVHKGNIMKFTEGAFKNWGYEVAEAEFGDKVFTWGQYDRIKDEQGTDAANKAQDEALAAGKILVKDAIADIALQQVLTRPTDFDVIATLNLNGDYLSDALAAQVGGIGIAPGANINYLTGHAIFEATHGTAPKYADKDVVNPGSVILSGVMMLEHLGWQEAADLIYKGMETSINNKTVTYDFARLMEGAKEVKCSEFADQVIANM</sequence>
<evidence type="ECO:0000256" key="5">
    <source>
        <dbReference type="ARBA" id="ARBA00019562"/>
    </source>
</evidence>
<evidence type="ECO:0000256" key="17">
    <source>
        <dbReference type="PIRSR" id="PIRSR604439-3"/>
    </source>
</evidence>
<dbReference type="SUPFAM" id="SSF53659">
    <property type="entry name" value="Isocitrate/Isopropylmalate dehydrogenase-like"/>
    <property type="match status" value="1"/>
</dbReference>
<dbReference type="PANTHER" id="PTHR43504">
    <property type="entry name" value="ISOCITRATE DEHYDROGENASE [NADP]"/>
    <property type="match status" value="1"/>
</dbReference>
<dbReference type="PANTHER" id="PTHR43504:SF1">
    <property type="entry name" value="ISOCITRATE DEHYDROGENASE [NADP]"/>
    <property type="match status" value="1"/>
</dbReference>
<dbReference type="EC" id="1.1.1.42" evidence="4 20"/>
<dbReference type="InterPro" id="IPR004439">
    <property type="entry name" value="Isocitrate_DH_NADP_dimer_prok"/>
</dbReference>
<feature type="site" description="Critical for catalysis" evidence="18">
    <location>
        <position position="160"/>
    </location>
</feature>
<feature type="binding site" evidence="15">
    <location>
        <position position="115"/>
    </location>
    <ligand>
        <name>D-threo-isocitrate</name>
        <dbReference type="ChEBI" id="CHEBI:15562"/>
    </ligand>
</feature>
<dbReference type="EMBL" id="NFEZ01000003">
    <property type="protein sequence ID" value="PLT46991.1"/>
    <property type="molecule type" value="Genomic_DNA"/>
</dbReference>
<dbReference type="GO" id="GO:0006099">
    <property type="term" value="P:tricarboxylic acid cycle"/>
    <property type="evidence" value="ECO:0007669"/>
    <property type="project" value="UniProtKB-UniRule"/>
</dbReference>
<evidence type="ECO:0000256" key="20">
    <source>
        <dbReference type="RuleBase" id="RU004446"/>
    </source>
</evidence>
<evidence type="ECO:0000256" key="13">
    <source>
        <dbReference type="ARBA" id="ARBA00023554"/>
    </source>
</evidence>
<reference evidence="22 23" key="1">
    <citation type="submission" date="2017-05" db="EMBL/GenBank/DDBJ databases">
        <title>Functional genome analysis of Paenibacillus pasadenensis strain R16: insights on endophytic life style and antifungal activity.</title>
        <authorList>
            <person name="Passera A."/>
            <person name="Marcolungo L."/>
            <person name="Casati P."/>
            <person name="Brasca M."/>
            <person name="Quaglino F."/>
            <person name="Delledonne M."/>
        </authorList>
    </citation>
    <scope>NUCLEOTIDE SEQUENCE [LARGE SCALE GENOMIC DNA]</scope>
    <source>
        <strain evidence="22 23">R16</strain>
    </source>
</reference>
<dbReference type="InterPro" id="IPR024084">
    <property type="entry name" value="IsoPropMal-DH-like_dom"/>
</dbReference>
<evidence type="ECO:0000256" key="2">
    <source>
        <dbReference type="ARBA" id="ARBA00007769"/>
    </source>
</evidence>
<dbReference type="GO" id="GO:0051287">
    <property type="term" value="F:NAD binding"/>
    <property type="evidence" value="ECO:0007669"/>
    <property type="project" value="InterPro"/>
</dbReference>
<evidence type="ECO:0000256" key="11">
    <source>
        <dbReference type="ARBA" id="ARBA00023002"/>
    </source>
</evidence>
<keyword evidence="9 17" id="KW-0460">Magnesium</keyword>
<dbReference type="SMART" id="SM01329">
    <property type="entry name" value="Iso_dh"/>
    <property type="match status" value="1"/>
</dbReference>
<dbReference type="AlphaFoldDB" id="A0A2N5N9G7"/>
<feature type="binding site" evidence="15">
    <location>
        <position position="119"/>
    </location>
    <ligand>
        <name>D-threo-isocitrate</name>
        <dbReference type="ChEBI" id="CHEBI:15562"/>
    </ligand>
</feature>
<comment type="subunit">
    <text evidence="3">Homodimer.</text>
</comment>
<accession>A0A2N5N9G7</accession>
<evidence type="ECO:0000256" key="16">
    <source>
        <dbReference type="PIRSR" id="PIRSR604439-2"/>
    </source>
</evidence>
<dbReference type="GO" id="GO:0004450">
    <property type="term" value="F:isocitrate dehydrogenase (NADP+) activity"/>
    <property type="evidence" value="ECO:0007669"/>
    <property type="project" value="UniProtKB-UniRule"/>
</dbReference>
<dbReference type="Proteomes" id="UP000234789">
    <property type="component" value="Unassembled WGS sequence"/>
</dbReference>
<evidence type="ECO:0000256" key="6">
    <source>
        <dbReference type="ARBA" id="ARBA00022435"/>
    </source>
</evidence>
<dbReference type="NCBIfam" id="NF005425">
    <property type="entry name" value="PRK07006.1"/>
    <property type="match status" value="1"/>
</dbReference>
<feature type="binding site" evidence="16">
    <location>
        <position position="406"/>
    </location>
    <ligand>
        <name>NADP(+)</name>
        <dbReference type="ChEBI" id="CHEBI:58349"/>
    </ligand>
</feature>
<keyword evidence="8 20" id="KW-0479">Metal-binding</keyword>
<feature type="site" description="Critical for catalysis" evidence="18">
    <location>
        <position position="230"/>
    </location>
</feature>